<evidence type="ECO:0000313" key="3">
    <source>
        <dbReference type="EMBL" id="MFA9951131.1"/>
    </source>
</evidence>
<protein>
    <submittedName>
        <fullName evidence="1">Uncharacterized protein</fullName>
    </submittedName>
</protein>
<evidence type="ECO:0000313" key="4">
    <source>
        <dbReference type="Proteomes" id="UP001574673"/>
    </source>
</evidence>
<accession>A0ABV4UAB4</accession>
<comment type="caution">
    <text evidence="1">The sequence shown here is derived from an EMBL/GenBank/DDBJ whole genome shotgun (WGS) entry which is preliminary data.</text>
</comment>
<dbReference type="EMBL" id="JBEUWX010000001">
    <property type="protein sequence ID" value="MFA9949133.1"/>
    <property type="molecule type" value="Genomic_DNA"/>
</dbReference>
<evidence type="ECO:0000313" key="2">
    <source>
        <dbReference type="EMBL" id="MFA9949133.1"/>
    </source>
</evidence>
<dbReference type="EMBL" id="JBEUWX010000001">
    <property type="protein sequence ID" value="MFA9948747.1"/>
    <property type="molecule type" value="Genomic_DNA"/>
</dbReference>
<reference evidence="1" key="2">
    <citation type="journal article" date="2025" name="Int. J. Syst. Evol. Microbiol.">
        <title>Dentiradicibacter hellwigii gen. nov., sp. nov., isolated from a secondary infected root canal in the human oral cavity.</title>
        <authorList>
            <person name="Bartsch S."/>
            <person name="Wittmer A."/>
            <person name="Weber A.K."/>
            <person name="Neumann-Schaal M."/>
            <person name="Wolf J."/>
            <person name="Gronow S."/>
            <person name="Turnbull J.D."/>
            <person name="Tennert C."/>
            <person name="Hacker G."/>
            <person name="Cieplik F."/>
            <person name="Al-Ahmad A."/>
        </authorList>
    </citation>
    <scope>NUCLEOTIDE SEQUENCE</scope>
    <source>
        <strain evidence="1">Wk13</strain>
    </source>
</reference>
<dbReference type="EMBL" id="JBEUWX010000003">
    <property type="protein sequence ID" value="MFA9951131.1"/>
    <property type="molecule type" value="Genomic_DNA"/>
</dbReference>
<gene>
    <name evidence="1" type="ORF">ABCS64_00135</name>
    <name evidence="2" type="ORF">ABCS64_02110</name>
    <name evidence="3" type="ORF">ABCS64_12490</name>
</gene>
<keyword evidence="4" id="KW-1185">Reference proteome</keyword>
<dbReference type="Proteomes" id="UP001574673">
    <property type="component" value="Unassembled WGS sequence"/>
</dbReference>
<evidence type="ECO:0000313" key="1">
    <source>
        <dbReference type="EMBL" id="MFA9948747.1"/>
    </source>
</evidence>
<reference evidence="4" key="1">
    <citation type="submission" date="2024-06" db="EMBL/GenBank/DDBJ databases">
        <title>Radixoralia hellwigii gen. nov., sp nov., isolated from a root canal in the human oral cavity.</title>
        <authorList>
            <person name="Bartsch S."/>
            <person name="Wittmer A."/>
            <person name="Schulz A.-K."/>
            <person name="Neumann-Schaal M."/>
            <person name="Wolf J."/>
            <person name="Gronow S."/>
            <person name="Tennert C."/>
            <person name="Haecker G."/>
            <person name="Cieplik F."/>
            <person name="Al-Ahmad A."/>
        </authorList>
    </citation>
    <scope>NUCLEOTIDE SEQUENCE [LARGE SCALE GENOMIC DNA]</scope>
    <source>
        <strain evidence="4">Wk13</strain>
    </source>
</reference>
<sequence length="71" mass="7641">MTSQPNTQAPKATITITEGADGIIRINLRCTPRCDPDDPHLVHVTALRMVNLVYQDGGKIVSAGVAPKEDE</sequence>
<proteinExistence type="predicted"/>
<organism evidence="1 4">
    <name type="scientific">Dentiradicibacter hellwigii</name>
    <dbReference type="NCBI Taxonomy" id="3149053"/>
    <lineage>
        <taxon>Bacteria</taxon>
        <taxon>Pseudomonadati</taxon>
        <taxon>Pseudomonadota</taxon>
        <taxon>Betaproteobacteria</taxon>
        <taxon>Rhodocyclales</taxon>
        <taxon>Rhodocyclaceae</taxon>
        <taxon>Dentiradicibacter</taxon>
    </lineage>
</organism>
<dbReference type="RefSeq" id="WP_418889921.1">
    <property type="nucleotide sequence ID" value="NZ_JBEUWX010000001.1"/>
</dbReference>
<name>A0ABV4UAB4_9RHOO</name>